<accession>A0A644Y8K7</accession>
<reference evidence="1" key="1">
    <citation type="submission" date="2019-08" db="EMBL/GenBank/DDBJ databases">
        <authorList>
            <person name="Kucharzyk K."/>
            <person name="Murdoch R.W."/>
            <person name="Higgins S."/>
            <person name="Loffler F."/>
        </authorList>
    </citation>
    <scope>NUCLEOTIDE SEQUENCE</scope>
</reference>
<dbReference type="AlphaFoldDB" id="A0A644Y8K7"/>
<comment type="caution">
    <text evidence="1">The sequence shown here is derived from an EMBL/GenBank/DDBJ whole genome shotgun (WGS) entry which is preliminary data.</text>
</comment>
<gene>
    <name evidence="1" type="ORF">SDC9_71383</name>
</gene>
<sequence>MTEPTKIQTICEILAAAILRLAGAQVPAVAK</sequence>
<dbReference type="EMBL" id="VSSQ01004368">
    <property type="protein sequence ID" value="MPM24895.1"/>
    <property type="molecule type" value="Genomic_DNA"/>
</dbReference>
<protein>
    <submittedName>
        <fullName evidence="1">Uncharacterized protein</fullName>
    </submittedName>
</protein>
<proteinExistence type="predicted"/>
<evidence type="ECO:0000313" key="1">
    <source>
        <dbReference type="EMBL" id="MPM24895.1"/>
    </source>
</evidence>
<name>A0A644Y8K7_9ZZZZ</name>
<organism evidence="1">
    <name type="scientific">bioreactor metagenome</name>
    <dbReference type="NCBI Taxonomy" id="1076179"/>
    <lineage>
        <taxon>unclassified sequences</taxon>
        <taxon>metagenomes</taxon>
        <taxon>ecological metagenomes</taxon>
    </lineage>
</organism>